<name>A0ABT8BLM3_9HYPH</name>
<evidence type="ECO:0000313" key="1">
    <source>
        <dbReference type="EMBL" id="MDN3592089.1"/>
    </source>
</evidence>
<protein>
    <recommendedName>
        <fullName evidence="3">Winged helix DNA-binding domain-containing protein</fullName>
    </recommendedName>
</protein>
<sequence length="282" mass="30816">MPIMPEVRRLGLRWEALQSAVSSFMASAPTDGVPLWQFEEQCLPWIAPEDRPAIVKALRGKRLIFPVRNGAVVRIFATVPTSRLFEPPADVPLDQFLRAVSPHMHRLAEIVGSREAEPMRANRSVEAEASRLLSAIMQRHFDKGLDLGGARAALWRTFHADVMAVVMRRNPILARESRVSVVAPRKVKPKKVAAGLPLPERIVALVGKAGKAGLVKTDLRRALPRPRPSAADLDETIVSLTESGLLQTATVKLTVRGKPGLRLFSAGADVPRVMSDGTAAFD</sequence>
<organism evidence="1 2">
    <name type="scientific">Methylobacterium adhaesivum</name>
    <dbReference type="NCBI Taxonomy" id="333297"/>
    <lineage>
        <taxon>Bacteria</taxon>
        <taxon>Pseudomonadati</taxon>
        <taxon>Pseudomonadota</taxon>
        <taxon>Alphaproteobacteria</taxon>
        <taxon>Hyphomicrobiales</taxon>
        <taxon>Methylobacteriaceae</taxon>
        <taxon>Methylobacterium</taxon>
    </lineage>
</organism>
<dbReference type="Proteomes" id="UP001224644">
    <property type="component" value="Unassembled WGS sequence"/>
</dbReference>
<dbReference type="RefSeq" id="WP_238226175.1">
    <property type="nucleotide sequence ID" value="NZ_BPQD01000016.1"/>
</dbReference>
<gene>
    <name evidence="1" type="ORF">QWZ12_15940</name>
</gene>
<evidence type="ECO:0000313" key="2">
    <source>
        <dbReference type="Proteomes" id="UP001224644"/>
    </source>
</evidence>
<reference evidence="2" key="1">
    <citation type="journal article" date="2019" name="Int. J. Syst. Evol. Microbiol.">
        <title>The Global Catalogue of Microorganisms (GCM) 10K type strain sequencing project: providing services to taxonomists for standard genome sequencing and annotation.</title>
        <authorList>
            <consortium name="The Broad Institute Genomics Platform"/>
            <consortium name="The Broad Institute Genome Sequencing Center for Infectious Disease"/>
            <person name="Wu L."/>
            <person name="Ma J."/>
        </authorList>
    </citation>
    <scope>NUCLEOTIDE SEQUENCE [LARGE SCALE GENOMIC DNA]</scope>
    <source>
        <strain evidence="2">CECT 7069</strain>
    </source>
</reference>
<accession>A0ABT8BLM3</accession>
<keyword evidence="2" id="KW-1185">Reference proteome</keyword>
<proteinExistence type="predicted"/>
<dbReference type="EMBL" id="JAUFPX010000015">
    <property type="protein sequence ID" value="MDN3592089.1"/>
    <property type="molecule type" value="Genomic_DNA"/>
</dbReference>
<comment type="caution">
    <text evidence="1">The sequence shown here is derived from an EMBL/GenBank/DDBJ whole genome shotgun (WGS) entry which is preliminary data.</text>
</comment>
<evidence type="ECO:0008006" key="3">
    <source>
        <dbReference type="Google" id="ProtNLM"/>
    </source>
</evidence>